<reference evidence="2 3" key="1">
    <citation type="submission" date="2019-09" db="EMBL/GenBank/DDBJ databases">
        <title>Genome sequence and assembly of Taibaiella sp.</title>
        <authorList>
            <person name="Chhetri G."/>
        </authorList>
    </citation>
    <scope>NUCLEOTIDE SEQUENCE [LARGE SCALE GENOMIC DNA]</scope>
    <source>
        <strain evidence="2 3">KVB11</strain>
    </source>
</reference>
<organism evidence="2 3">
    <name type="scientific">Taibaiella lutea</name>
    <dbReference type="NCBI Taxonomy" id="2608001"/>
    <lineage>
        <taxon>Bacteria</taxon>
        <taxon>Pseudomonadati</taxon>
        <taxon>Bacteroidota</taxon>
        <taxon>Chitinophagia</taxon>
        <taxon>Chitinophagales</taxon>
        <taxon>Chitinophagaceae</taxon>
        <taxon>Taibaiella</taxon>
    </lineage>
</organism>
<sequence length="153" mass="18443">MYKKEEASQVRQAFWKAYGMYMALQLSAEGLKINWINYKTGVKYLNFKMDADKKHAYIHIHLSHPDIEIQQMMMEQFKAVEKLLQLHIQEEWEWKLHETDEHGNIYSFIGISIDNVNIFNQDDWPKLIQFFKPRMIALDAFWSEAQYAFDLFK</sequence>
<feature type="domain" description="DUF4268" evidence="1">
    <location>
        <begin position="10"/>
        <end position="145"/>
    </location>
</feature>
<dbReference type="RefSeq" id="WP_150032719.1">
    <property type="nucleotide sequence ID" value="NZ_VWSH01000002.1"/>
</dbReference>
<evidence type="ECO:0000259" key="1">
    <source>
        <dbReference type="Pfam" id="PF14088"/>
    </source>
</evidence>
<evidence type="ECO:0000313" key="2">
    <source>
        <dbReference type="EMBL" id="KAA5535041.1"/>
    </source>
</evidence>
<name>A0A5M6CIM3_9BACT</name>
<keyword evidence="3" id="KW-1185">Reference proteome</keyword>
<dbReference type="AlphaFoldDB" id="A0A5M6CIM3"/>
<evidence type="ECO:0000313" key="3">
    <source>
        <dbReference type="Proteomes" id="UP000323632"/>
    </source>
</evidence>
<dbReference type="InterPro" id="IPR025364">
    <property type="entry name" value="DUF4268"/>
</dbReference>
<comment type="caution">
    <text evidence="2">The sequence shown here is derived from an EMBL/GenBank/DDBJ whole genome shotgun (WGS) entry which is preliminary data.</text>
</comment>
<dbReference type="Proteomes" id="UP000323632">
    <property type="component" value="Unassembled WGS sequence"/>
</dbReference>
<dbReference type="Pfam" id="PF14088">
    <property type="entry name" value="DUF4268"/>
    <property type="match status" value="1"/>
</dbReference>
<gene>
    <name evidence="2" type="ORF">F0919_10620</name>
</gene>
<proteinExistence type="predicted"/>
<dbReference type="EMBL" id="VWSH01000002">
    <property type="protein sequence ID" value="KAA5535041.1"/>
    <property type="molecule type" value="Genomic_DNA"/>
</dbReference>
<accession>A0A5M6CIM3</accession>
<protein>
    <submittedName>
        <fullName evidence="2">DUF4268 domain-containing protein</fullName>
    </submittedName>
</protein>